<comment type="similarity">
    <text evidence="2">Belongs to the ABC transporter superfamily. ABCB family. Mitochondrial peptide exporter (TC 3.A.1.212) subfamily.</text>
</comment>
<feature type="transmembrane region" description="Helical" evidence="9">
    <location>
        <begin position="871"/>
        <end position="888"/>
    </location>
</feature>
<evidence type="ECO:0000256" key="6">
    <source>
        <dbReference type="ARBA" id="ARBA00022989"/>
    </source>
</evidence>
<proteinExistence type="inferred from homology"/>
<feature type="transmembrane region" description="Helical" evidence="9">
    <location>
        <begin position="281"/>
        <end position="303"/>
    </location>
</feature>
<evidence type="ECO:0000313" key="13">
    <source>
        <dbReference type="Proteomes" id="UP000193944"/>
    </source>
</evidence>
<evidence type="ECO:0000256" key="3">
    <source>
        <dbReference type="ARBA" id="ARBA00022692"/>
    </source>
</evidence>
<feature type="transmembrane region" description="Helical" evidence="9">
    <location>
        <begin position="315"/>
        <end position="333"/>
    </location>
</feature>
<feature type="region of interest" description="Disordered" evidence="8">
    <location>
        <begin position="383"/>
        <end position="423"/>
    </location>
</feature>
<dbReference type="SMART" id="SM00382">
    <property type="entry name" value="AAA"/>
    <property type="match status" value="2"/>
</dbReference>
<dbReference type="PROSITE" id="PS50893">
    <property type="entry name" value="ABC_TRANSPORTER_2"/>
    <property type="match status" value="2"/>
</dbReference>
<keyword evidence="3 9" id="KW-0812">Transmembrane</keyword>
<keyword evidence="5" id="KW-0067">ATP-binding</keyword>
<dbReference type="OrthoDB" id="6500128at2759"/>
<dbReference type="GO" id="GO:0005524">
    <property type="term" value="F:ATP binding"/>
    <property type="evidence" value="ECO:0007669"/>
    <property type="project" value="UniProtKB-KW"/>
</dbReference>
<gene>
    <name evidence="12" type="ORF">BCR32DRAFT_327152</name>
</gene>
<evidence type="ECO:0000256" key="4">
    <source>
        <dbReference type="ARBA" id="ARBA00022741"/>
    </source>
</evidence>
<feature type="transmembrane region" description="Helical" evidence="9">
    <location>
        <begin position="972"/>
        <end position="998"/>
    </location>
</feature>
<evidence type="ECO:0008006" key="14">
    <source>
        <dbReference type="Google" id="ProtNLM"/>
    </source>
</evidence>
<reference evidence="12 13" key="1">
    <citation type="submission" date="2016-08" db="EMBL/GenBank/DDBJ databases">
        <title>A Parts List for Fungal Cellulosomes Revealed by Comparative Genomics.</title>
        <authorList>
            <consortium name="DOE Joint Genome Institute"/>
            <person name="Haitjema C.H."/>
            <person name="Gilmore S.P."/>
            <person name="Henske J.K."/>
            <person name="Solomon K.V."/>
            <person name="De Groot R."/>
            <person name="Kuo A."/>
            <person name="Mondo S.J."/>
            <person name="Salamov A.A."/>
            <person name="Labutti K."/>
            <person name="Zhao Z."/>
            <person name="Chiniquy J."/>
            <person name="Barry K."/>
            <person name="Brewer H.M."/>
            <person name="Purvine S.O."/>
            <person name="Wright A.T."/>
            <person name="Boxma B."/>
            <person name="Van Alen T."/>
            <person name="Hackstein J.H."/>
            <person name="Baker S.E."/>
            <person name="Grigoriev I.V."/>
            <person name="O'Malley M.A."/>
        </authorList>
    </citation>
    <scope>NUCLEOTIDE SEQUENCE [LARGE SCALE GENOMIC DNA]</scope>
    <source>
        <strain evidence="12 13">S4</strain>
    </source>
</reference>
<feature type="transmembrane region" description="Helical" evidence="9">
    <location>
        <begin position="192"/>
        <end position="213"/>
    </location>
</feature>
<name>A0A1Y1X7V6_9FUNG</name>
<dbReference type="SUPFAM" id="SSF52540">
    <property type="entry name" value="P-loop containing nucleoside triphosphate hydrolases"/>
    <property type="match status" value="2"/>
</dbReference>
<feature type="domain" description="ABC transmembrane type-1" evidence="11">
    <location>
        <begin position="39"/>
        <end position="341"/>
    </location>
</feature>
<evidence type="ECO:0000259" key="11">
    <source>
        <dbReference type="PROSITE" id="PS50929"/>
    </source>
</evidence>
<comment type="subcellular location">
    <subcellularLocation>
        <location evidence="1">Membrane</location>
        <topology evidence="1">Multi-pass membrane protein</topology>
    </subcellularLocation>
</comment>
<evidence type="ECO:0000256" key="1">
    <source>
        <dbReference type="ARBA" id="ARBA00004141"/>
    </source>
</evidence>
<dbReference type="PROSITE" id="PS50929">
    <property type="entry name" value="ABC_TM1F"/>
    <property type="match status" value="2"/>
</dbReference>
<dbReference type="GO" id="GO:0016020">
    <property type="term" value="C:membrane"/>
    <property type="evidence" value="ECO:0007669"/>
    <property type="project" value="UniProtKB-SubCell"/>
</dbReference>
<dbReference type="PANTHER" id="PTHR43394:SF1">
    <property type="entry name" value="ATP-BINDING CASSETTE SUB-FAMILY B MEMBER 10, MITOCHONDRIAL"/>
    <property type="match status" value="1"/>
</dbReference>
<dbReference type="FunFam" id="3.40.50.300:FF:000218">
    <property type="entry name" value="Multidrug ABC transporter ATP-binding protein"/>
    <property type="match status" value="2"/>
</dbReference>
<feature type="domain" description="ABC transporter" evidence="10">
    <location>
        <begin position="1088"/>
        <end position="1323"/>
    </location>
</feature>
<keyword evidence="4" id="KW-0547">Nucleotide-binding</keyword>
<dbReference type="InterPro" id="IPR011527">
    <property type="entry name" value="ABC1_TM_dom"/>
</dbReference>
<keyword evidence="6 9" id="KW-1133">Transmembrane helix</keyword>
<dbReference type="GO" id="GO:0015421">
    <property type="term" value="F:ABC-type oligopeptide transporter activity"/>
    <property type="evidence" value="ECO:0007669"/>
    <property type="project" value="TreeGrafter"/>
</dbReference>
<keyword evidence="7 9" id="KW-0472">Membrane</keyword>
<dbReference type="InterPro" id="IPR036640">
    <property type="entry name" value="ABC1_TM_sf"/>
</dbReference>
<dbReference type="PANTHER" id="PTHR43394">
    <property type="entry name" value="ATP-DEPENDENT PERMEASE MDL1, MITOCHONDRIAL"/>
    <property type="match status" value="1"/>
</dbReference>
<dbReference type="PROSITE" id="PS00211">
    <property type="entry name" value="ABC_TRANSPORTER_1"/>
    <property type="match status" value="2"/>
</dbReference>
<protein>
    <recommendedName>
        <fullName evidence="14">P-loop containing nucleoside triphosphate hydrolase protein</fullName>
    </recommendedName>
</protein>
<dbReference type="EMBL" id="MCFG01000110">
    <property type="protein sequence ID" value="ORX81840.1"/>
    <property type="molecule type" value="Genomic_DNA"/>
</dbReference>
<dbReference type="STRING" id="1754192.A0A1Y1X7V6"/>
<accession>A0A1Y1X7V6</accession>
<dbReference type="InterPro" id="IPR003439">
    <property type="entry name" value="ABC_transporter-like_ATP-bd"/>
</dbReference>
<sequence length="1332" mass="149864">MGETKMEFDDKYLEHTKKYDKVGIPRLLEMANEKKILLLFSTILSVIAGILALVPYISVYKILEVLLVNYGYYSNNSRKKDEMSKDSEIMIKWSIIAIVSYGLVVFIQYGSLMFSHVAAFEILYKIRISISEHIGFLPLGYLSDNTIGAISKTLEQNVEKIELFIAHSIPDLVKVATVVIFTILVFMRYNVLLTIFCIFAFMVAIICQFGVMFSKASQIVQNQYYDITEVIGGSIVQFIHGIPVVKIFGKTVFSFRKLADDLEKYREISLKICDCYRIGMCLFMAILESFATFVIPIGLLLLARSGYDMAMALDYIFFIIMSPGLASPLYNLLMMSANLTTIAEGNRRIDKILNEDIISQPEHPKIPTKFNVTFKNVTFNYKNSENEEEKEQQNKNKDGKEEKEEEKKGKNDNDKKSFNPKSKTTENILDNISFEAENGKITALVGPSGSGKSTIGSLIPRFWDIEDNNGEICIGGINIKDIKYKDLMNIISFVFQDTFLFNDTVYENIVIGKPNATKQEVIAAAKAAQCHEFIESLPHQYDTIIGSSDTNDGVLLSGGEQQRICIARAILKNSPILVLDEATAYSDPENEYNIQLALKELIKNKTVLVIAHNLNTIKSADNIIVVNKGKIEEQGKHDELLANNGLYCKMWNAYISTTRWFISNKTGNENGNDTNSNDNTEDIHFEIDETEESKAEFENFKESMEKRILKNKTETRGKKIIEKEGMLADNLNILYNVTYGHPKRMYVAIVSTMIANLVNILPFILTIKVVQTIFDAYDGSNTPLNTKKIWIIFGMLVGLILVMFIAQLPAYDHCYTDAYNASAEGRMELAEHIRRLPLGTIYSKDPGELVNILMNDFLTIENASSHMIPQLFGSLVVPIIAFCGLVFIEWRLAIASFAPFVLGSFVLFSATSIENILSEKHMAAKIETGNRFKEYLSGIRCIKAYNLIGDKFDRLEKSFQNLKKESIKIEAIIGPFVCLTAAITHSGLALMVMVGAHLLQMNEISISTFVIFLVIGNRVYDPLIIALMDIAEVRYSALAGKRIGEFLDLPIMEGTKDVHYEEQKDIIFKDVNFKYMDQKRSTTTTTTTTSSDSHKNKVNDDKYTLKDINLTMKQGSMTALVGPSGSGKTTILKLISKFYDVNSGKITFAGEDISKIDPEFYMKNISIVFQDVYLFKDTIANNIRFSKDDATKEEIIDAAKKACAHDFIMSLPNGYNTMVGEGGCTLSGGEKQRISIARAILKDSPIVLLDEATSSLDPENEVDVQRAISELIQGRTVIVISHHLKTIMQADNIVVLENGSIVEQGQHDDLINQNGVYKRLWDIQEKYKGWTM</sequence>
<comment type="caution">
    <text evidence="12">The sequence shown here is derived from an EMBL/GenBank/DDBJ whole genome shotgun (WGS) entry which is preliminary data.</text>
</comment>
<keyword evidence="13" id="KW-1185">Reference proteome</keyword>
<dbReference type="InterPro" id="IPR017871">
    <property type="entry name" value="ABC_transporter-like_CS"/>
</dbReference>
<reference evidence="12 13" key="2">
    <citation type="submission" date="2016-08" db="EMBL/GenBank/DDBJ databases">
        <title>Pervasive Adenine N6-methylation of Active Genes in Fungi.</title>
        <authorList>
            <consortium name="DOE Joint Genome Institute"/>
            <person name="Mondo S.J."/>
            <person name="Dannebaum R.O."/>
            <person name="Kuo R.C."/>
            <person name="Labutti K."/>
            <person name="Haridas S."/>
            <person name="Kuo A."/>
            <person name="Salamov A."/>
            <person name="Ahrendt S.R."/>
            <person name="Lipzen A."/>
            <person name="Sullivan W."/>
            <person name="Andreopoulos W.B."/>
            <person name="Clum A."/>
            <person name="Lindquist E."/>
            <person name="Daum C."/>
            <person name="Ramamoorthy G.K."/>
            <person name="Gryganskyi A."/>
            <person name="Culley D."/>
            <person name="Magnuson J.K."/>
            <person name="James T.Y."/>
            <person name="O'Malley M.A."/>
            <person name="Stajich J.E."/>
            <person name="Spatafora J.W."/>
            <person name="Visel A."/>
            <person name="Grigoriev I.V."/>
        </authorList>
    </citation>
    <scope>NUCLEOTIDE SEQUENCE [LARGE SCALE GENOMIC DNA]</scope>
    <source>
        <strain evidence="12 13">S4</strain>
    </source>
</reference>
<dbReference type="GO" id="GO:0016887">
    <property type="term" value="F:ATP hydrolysis activity"/>
    <property type="evidence" value="ECO:0007669"/>
    <property type="project" value="InterPro"/>
</dbReference>
<feature type="compositionally biased region" description="Basic and acidic residues" evidence="8">
    <location>
        <begin position="391"/>
        <end position="417"/>
    </location>
</feature>
<feature type="domain" description="ABC transporter" evidence="10">
    <location>
        <begin position="409"/>
        <end position="653"/>
    </location>
</feature>
<dbReference type="Gene3D" id="3.40.50.300">
    <property type="entry name" value="P-loop containing nucleotide triphosphate hydrolases"/>
    <property type="match status" value="2"/>
</dbReference>
<feature type="transmembrane region" description="Helical" evidence="9">
    <location>
        <begin position="789"/>
        <end position="806"/>
    </location>
</feature>
<feature type="transmembrane region" description="Helical" evidence="9">
    <location>
        <begin position="36"/>
        <end position="57"/>
    </location>
</feature>
<evidence type="ECO:0000256" key="9">
    <source>
        <dbReference type="SAM" id="Phobius"/>
    </source>
</evidence>
<dbReference type="Pfam" id="PF00005">
    <property type="entry name" value="ABC_tran"/>
    <property type="match status" value="2"/>
</dbReference>
<dbReference type="InterPro" id="IPR027417">
    <property type="entry name" value="P-loop_NTPase"/>
</dbReference>
<dbReference type="Proteomes" id="UP000193944">
    <property type="component" value="Unassembled WGS sequence"/>
</dbReference>
<evidence type="ECO:0000259" key="10">
    <source>
        <dbReference type="PROSITE" id="PS50893"/>
    </source>
</evidence>
<feature type="domain" description="ABC transmembrane type-1" evidence="11">
    <location>
        <begin position="747"/>
        <end position="1033"/>
    </location>
</feature>
<evidence type="ECO:0000313" key="12">
    <source>
        <dbReference type="EMBL" id="ORX81840.1"/>
    </source>
</evidence>
<dbReference type="Gene3D" id="1.20.1560.10">
    <property type="entry name" value="ABC transporter type 1, transmembrane domain"/>
    <property type="match status" value="2"/>
</dbReference>
<feature type="transmembrane region" description="Helical" evidence="9">
    <location>
        <begin position="894"/>
        <end position="917"/>
    </location>
</feature>
<dbReference type="SUPFAM" id="SSF90123">
    <property type="entry name" value="ABC transporter transmembrane region"/>
    <property type="match status" value="2"/>
</dbReference>
<evidence type="ECO:0000256" key="7">
    <source>
        <dbReference type="ARBA" id="ARBA00023136"/>
    </source>
</evidence>
<dbReference type="InterPro" id="IPR003593">
    <property type="entry name" value="AAA+_ATPase"/>
</dbReference>
<dbReference type="Pfam" id="PF00664">
    <property type="entry name" value="ABC_membrane"/>
    <property type="match status" value="2"/>
</dbReference>
<organism evidence="12 13">
    <name type="scientific">Anaeromyces robustus</name>
    <dbReference type="NCBI Taxonomy" id="1754192"/>
    <lineage>
        <taxon>Eukaryota</taxon>
        <taxon>Fungi</taxon>
        <taxon>Fungi incertae sedis</taxon>
        <taxon>Chytridiomycota</taxon>
        <taxon>Chytridiomycota incertae sedis</taxon>
        <taxon>Neocallimastigomycetes</taxon>
        <taxon>Neocallimastigales</taxon>
        <taxon>Neocallimastigaceae</taxon>
        <taxon>Anaeromyces</taxon>
    </lineage>
</organism>
<feature type="transmembrane region" description="Helical" evidence="9">
    <location>
        <begin position="89"/>
        <end position="110"/>
    </location>
</feature>
<evidence type="ECO:0000256" key="8">
    <source>
        <dbReference type="SAM" id="MobiDB-lite"/>
    </source>
</evidence>
<evidence type="ECO:0000256" key="5">
    <source>
        <dbReference type="ARBA" id="ARBA00022840"/>
    </source>
</evidence>
<evidence type="ECO:0000256" key="2">
    <source>
        <dbReference type="ARBA" id="ARBA00005580"/>
    </source>
</evidence>
<feature type="transmembrane region" description="Helical" evidence="9">
    <location>
        <begin position="745"/>
        <end position="769"/>
    </location>
</feature>
<dbReference type="InterPro" id="IPR039421">
    <property type="entry name" value="Type_1_exporter"/>
</dbReference>